<feature type="chain" id="PRO_5031399905" evidence="1">
    <location>
        <begin position="22"/>
        <end position="174"/>
    </location>
</feature>
<feature type="signal peptide" evidence="1">
    <location>
        <begin position="1"/>
        <end position="21"/>
    </location>
</feature>
<comment type="caution">
    <text evidence="2">The sequence shown here is derived from an EMBL/GenBank/DDBJ whole genome shotgun (WGS) entry which is preliminary data.</text>
</comment>
<organism evidence="2 3">
    <name type="scientific">Alteromonas profundi</name>
    <dbReference type="NCBI Taxonomy" id="2696062"/>
    <lineage>
        <taxon>Bacteria</taxon>
        <taxon>Pseudomonadati</taxon>
        <taxon>Pseudomonadota</taxon>
        <taxon>Gammaproteobacteria</taxon>
        <taxon>Alteromonadales</taxon>
        <taxon>Alteromonadaceae</taxon>
        <taxon>Alteromonas/Salinimonas group</taxon>
        <taxon>Alteromonas</taxon>
    </lineage>
</organism>
<sequence length="174" mass="19274">MKPIKLLFTKLVLLISLTIVVACTNESVTTEQNKTSSQDIESSLKLDVFKRESCGCCQGWIDHAESQGIQTDVDDIVFLTTKKQDLGIEPMYRSCHTSVSTEGYVFEGHIPVKFIVKYLDNVPQGSIGLSVPGMPVGSPGMENGDQFRPYQVLLLKDDGTAEVFAEVNSYEEQF</sequence>
<dbReference type="RefSeq" id="WP_163087512.1">
    <property type="nucleotide sequence ID" value="NZ_JAAAWN010000025.1"/>
</dbReference>
<name>A0A7X5RMC2_9ALTE</name>
<keyword evidence="3" id="KW-1185">Reference proteome</keyword>
<accession>A0A7X5RMC2</accession>
<keyword evidence="1" id="KW-0732">Signal</keyword>
<dbReference type="PROSITE" id="PS51257">
    <property type="entry name" value="PROKAR_LIPOPROTEIN"/>
    <property type="match status" value="1"/>
</dbReference>
<evidence type="ECO:0000313" key="3">
    <source>
        <dbReference type="Proteomes" id="UP000470213"/>
    </source>
</evidence>
<dbReference type="InterPro" id="IPR007332">
    <property type="entry name" value="DUF411"/>
</dbReference>
<protein>
    <submittedName>
        <fullName evidence="2">DUF411 domain-containing protein</fullName>
    </submittedName>
</protein>
<gene>
    <name evidence="2" type="ORF">GTH32_15725</name>
</gene>
<reference evidence="2 3" key="1">
    <citation type="submission" date="2020-01" db="EMBL/GenBank/DDBJ databases">
        <authorList>
            <person name="Chen J."/>
            <person name="Zhu S."/>
            <person name="Yang J."/>
        </authorList>
    </citation>
    <scope>NUCLEOTIDE SEQUENCE [LARGE SCALE GENOMIC DNA]</scope>
    <source>
        <strain evidence="2 3">345S023</strain>
    </source>
</reference>
<dbReference type="Pfam" id="PF04214">
    <property type="entry name" value="DUF411"/>
    <property type="match status" value="1"/>
</dbReference>
<dbReference type="Proteomes" id="UP000470213">
    <property type="component" value="Unassembled WGS sequence"/>
</dbReference>
<proteinExistence type="predicted"/>
<evidence type="ECO:0000256" key="1">
    <source>
        <dbReference type="SAM" id="SignalP"/>
    </source>
</evidence>
<evidence type="ECO:0000313" key="2">
    <source>
        <dbReference type="EMBL" id="NDV92624.1"/>
    </source>
</evidence>
<dbReference type="EMBL" id="JAAAWN010000025">
    <property type="protein sequence ID" value="NDV92624.1"/>
    <property type="molecule type" value="Genomic_DNA"/>
</dbReference>
<dbReference type="AlphaFoldDB" id="A0A7X5RMC2"/>